<evidence type="ECO:0000313" key="2">
    <source>
        <dbReference type="Proteomes" id="UP001057402"/>
    </source>
</evidence>
<gene>
    <name evidence="1" type="ORF">MLD38_032590</name>
</gene>
<name>A0ACB9M447_9MYRT</name>
<reference evidence="2" key="1">
    <citation type="journal article" date="2023" name="Front. Plant Sci.">
        <title>Chromosomal-level genome assembly of Melastoma candidum provides insights into trichome evolution.</title>
        <authorList>
            <person name="Zhong Y."/>
            <person name="Wu W."/>
            <person name="Sun C."/>
            <person name="Zou P."/>
            <person name="Liu Y."/>
            <person name="Dai S."/>
            <person name="Zhou R."/>
        </authorList>
    </citation>
    <scope>NUCLEOTIDE SEQUENCE [LARGE SCALE GENOMIC DNA]</scope>
</reference>
<dbReference type="Proteomes" id="UP001057402">
    <property type="component" value="Chromosome 10"/>
</dbReference>
<comment type="caution">
    <text evidence="1">The sequence shown here is derived from an EMBL/GenBank/DDBJ whole genome shotgun (WGS) entry which is preliminary data.</text>
</comment>
<proteinExistence type="predicted"/>
<protein>
    <submittedName>
        <fullName evidence="1">Uncharacterized protein</fullName>
    </submittedName>
</protein>
<dbReference type="EMBL" id="CM042889">
    <property type="protein sequence ID" value="KAI4318937.1"/>
    <property type="molecule type" value="Genomic_DNA"/>
</dbReference>
<evidence type="ECO:0000313" key="1">
    <source>
        <dbReference type="EMBL" id="KAI4318937.1"/>
    </source>
</evidence>
<organism evidence="1 2">
    <name type="scientific">Melastoma candidum</name>
    <dbReference type="NCBI Taxonomy" id="119954"/>
    <lineage>
        <taxon>Eukaryota</taxon>
        <taxon>Viridiplantae</taxon>
        <taxon>Streptophyta</taxon>
        <taxon>Embryophyta</taxon>
        <taxon>Tracheophyta</taxon>
        <taxon>Spermatophyta</taxon>
        <taxon>Magnoliopsida</taxon>
        <taxon>eudicotyledons</taxon>
        <taxon>Gunneridae</taxon>
        <taxon>Pentapetalae</taxon>
        <taxon>rosids</taxon>
        <taxon>malvids</taxon>
        <taxon>Myrtales</taxon>
        <taxon>Melastomataceae</taxon>
        <taxon>Melastomatoideae</taxon>
        <taxon>Melastomateae</taxon>
        <taxon>Melastoma</taxon>
    </lineage>
</organism>
<sequence>MEGLDHCDWKLALQELFQGRDAADKLHGSLFGVQEDGDRFLAATWEDLARMVAGSFSKSLSLLGYDDSTKSDGNSLCSLPWTDTACLPVPNPVAGGKVDGRGRYKRRKSCHSWSEATPAHLYDGHTWRKYGQKPIRGSNFPRSYYRCTHKSDQSCEAVKQVQQISKEPASYRTTYYGHHTCKITSVPQQFAIPDEETEFNLIYFDRTAHGNTTDEGFFPSASFPRYFKDEPAALWEEEKCKHGAQLAACSALLKEKKGK</sequence>
<accession>A0ACB9M447</accession>
<keyword evidence="2" id="KW-1185">Reference proteome</keyword>